<dbReference type="Gene3D" id="2.30.110.10">
    <property type="entry name" value="Electron Transport, Fmn-binding Protein, Chain A"/>
    <property type="match status" value="1"/>
</dbReference>
<organism evidence="3 4">
    <name type="scientific">Faecalicatena fissicatena</name>
    <dbReference type="NCBI Taxonomy" id="290055"/>
    <lineage>
        <taxon>Bacteria</taxon>
        <taxon>Bacillati</taxon>
        <taxon>Bacillota</taxon>
        <taxon>Clostridia</taxon>
        <taxon>Lachnospirales</taxon>
        <taxon>Lachnospiraceae</taxon>
        <taxon>Faecalicatena</taxon>
    </lineage>
</organism>
<name>A0ABS2E6I4_9FIRM</name>
<gene>
    <name evidence="3" type="ORF">H7U36_03750</name>
</gene>
<dbReference type="PANTHER" id="PTHR43567">
    <property type="entry name" value="FLAVOREDOXIN-RELATED-RELATED"/>
    <property type="match status" value="1"/>
</dbReference>
<dbReference type="Pfam" id="PF01613">
    <property type="entry name" value="Flavin_Reduct"/>
    <property type="match status" value="1"/>
</dbReference>
<protein>
    <submittedName>
        <fullName evidence="3">Flavin reductase family protein</fullName>
    </submittedName>
</protein>
<dbReference type="PANTHER" id="PTHR43567:SF5">
    <property type="entry name" value="HYPOTHETICAL CYTOSOLIC PROTEIN"/>
    <property type="match status" value="1"/>
</dbReference>
<comment type="caution">
    <text evidence="3">The sequence shown here is derived from an EMBL/GenBank/DDBJ whole genome shotgun (WGS) entry which is preliminary data.</text>
</comment>
<dbReference type="InterPro" id="IPR012349">
    <property type="entry name" value="Split_barrel_FMN-bd"/>
</dbReference>
<reference evidence="3 4" key="1">
    <citation type="journal article" date="2021" name="Sci. Rep.">
        <title>The distribution of antibiotic resistance genes in chicken gut microbiota commensals.</title>
        <authorList>
            <person name="Juricova H."/>
            <person name="Matiasovicova J."/>
            <person name="Kubasova T."/>
            <person name="Cejkova D."/>
            <person name="Rychlik I."/>
        </authorList>
    </citation>
    <scope>NUCLEOTIDE SEQUENCE [LARGE SCALE GENOMIC DNA]</scope>
    <source>
        <strain evidence="3 4">An773</strain>
    </source>
</reference>
<evidence type="ECO:0000259" key="2">
    <source>
        <dbReference type="Pfam" id="PF01613"/>
    </source>
</evidence>
<sequence length="169" mass="19729">MVFKEISINELSFQPFQKMSGDWMLITAGDESGNNTMTASWGLFGVLWRKNIAEIFIRPQRYTKKFVDQEDLITLSFLPEQYKTALKICGTLSGKNVDKWKASGLHPYYIDRTTAVAEAELILIGKKQYAQWIDPQLFLERTNDERCYPQKDYHQMYMLEIVKVLKAEQ</sequence>
<dbReference type="EMBL" id="JACLYY010000003">
    <property type="protein sequence ID" value="MBM6737221.1"/>
    <property type="molecule type" value="Genomic_DNA"/>
</dbReference>
<evidence type="ECO:0000313" key="4">
    <source>
        <dbReference type="Proteomes" id="UP000716906"/>
    </source>
</evidence>
<keyword evidence="4" id="KW-1185">Reference proteome</keyword>
<proteinExistence type="inferred from homology"/>
<dbReference type="InterPro" id="IPR052174">
    <property type="entry name" value="Flavoredoxin"/>
</dbReference>
<dbReference type="RefSeq" id="WP_191493201.1">
    <property type="nucleotide sequence ID" value="NZ_JACLYY010000003.1"/>
</dbReference>
<evidence type="ECO:0000313" key="3">
    <source>
        <dbReference type="EMBL" id="MBM6737221.1"/>
    </source>
</evidence>
<feature type="domain" description="Flavin reductase like" evidence="2">
    <location>
        <begin position="19"/>
        <end position="115"/>
    </location>
</feature>
<evidence type="ECO:0000256" key="1">
    <source>
        <dbReference type="ARBA" id="ARBA00038054"/>
    </source>
</evidence>
<dbReference type="InterPro" id="IPR002563">
    <property type="entry name" value="Flavin_Rdtase-like_dom"/>
</dbReference>
<comment type="similarity">
    <text evidence="1">Belongs to the flavoredoxin family.</text>
</comment>
<dbReference type="Proteomes" id="UP000716906">
    <property type="component" value="Unassembled WGS sequence"/>
</dbReference>
<dbReference type="SUPFAM" id="SSF50475">
    <property type="entry name" value="FMN-binding split barrel"/>
    <property type="match status" value="1"/>
</dbReference>
<accession>A0ABS2E6I4</accession>